<dbReference type="RefSeq" id="WP_308702084.1">
    <property type="nucleotide sequence ID" value="NZ_AP027463.1"/>
</dbReference>
<evidence type="ECO:0000256" key="5">
    <source>
        <dbReference type="ARBA" id="ARBA00022692"/>
    </source>
</evidence>
<feature type="transmembrane region" description="Helical" evidence="8">
    <location>
        <begin position="170"/>
        <end position="188"/>
    </location>
</feature>
<protein>
    <submittedName>
        <fullName evidence="9">Nicotinamide riboside transporter PnuC</fullName>
    </submittedName>
</protein>
<organism evidence="9 10">
    <name type="scientific">Lactiplantibacillus brownii</name>
    <dbReference type="NCBI Taxonomy" id="3069269"/>
    <lineage>
        <taxon>Bacteria</taxon>
        <taxon>Bacillati</taxon>
        <taxon>Bacillota</taxon>
        <taxon>Bacilli</taxon>
        <taxon>Lactobacillales</taxon>
        <taxon>Lactobacillaceae</taxon>
        <taxon>Lactiplantibacillus</taxon>
    </lineage>
</organism>
<evidence type="ECO:0000256" key="1">
    <source>
        <dbReference type="ARBA" id="ARBA00004651"/>
    </source>
</evidence>
<dbReference type="Proteomes" id="UP001227831">
    <property type="component" value="Unassembled WGS sequence"/>
</dbReference>
<comment type="subcellular location">
    <subcellularLocation>
        <location evidence="1">Cell membrane</location>
        <topology evidence="1">Multi-pass membrane protein</topology>
    </subcellularLocation>
</comment>
<feature type="transmembrane region" description="Helical" evidence="8">
    <location>
        <begin position="110"/>
        <end position="129"/>
    </location>
</feature>
<accession>A0ABU1A7C6</accession>
<sequence>MTQRHIISHGKRNLILSNYFKFLAHQLKGWPQQNYYLFYFSLGCQVMTLVSAPITALSILTFIGTTLGVLCVLAINAAKSVNGLLGVISAACFIVVGFSAKNYLSIGEQLAYVVTLDIPVLLSASWNVNMVSKIRKFTGKTWIVAIVSTLVVYGISGYLIGALTDDPRPWVDAISFAICLTAGVICFLRYNNQYFWWIASGLAQMVLWFISFRQGSATLAMFINSSVYLMNDILAFTVSPWYNKHERARLIAEEKASAQAEKSTEQNVFGLDHQA</sequence>
<keyword evidence="10" id="KW-1185">Reference proteome</keyword>
<evidence type="ECO:0000256" key="7">
    <source>
        <dbReference type="ARBA" id="ARBA00023136"/>
    </source>
</evidence>
<dbReference type="Pfam" id="PF04973">
    <property type="entry name" value="NMN_transporter"/>
    <property type="match status" value="1"/>
</dbReference>
<dbReference type="PANTHER" id="PTHR36122">
    <property type="entry name" value="NICOTINAMIDE RIBOSIDE TRANSPORTER PNUC"/>
    <property type="match status" value="1"/>
</dbReference>
<dbReference type="EMBL" id="JAVCWF010000001">
    <property type="protein sequence ID" value="MDQ7936245.1"/>
    <property type="molecule type" value="Genomic_DNA"/>
</dbReference>
<evidence type="ECO:0000256" key="3">
    <source>
        <dbReference type="ARBA" id="ARBA00022448"/>
    </source>
</evidence>
<dbReference type="NCBIfam" id="TIGR01528">
    <property type="entry name" value="NMN_trans_PnuC"/>
    <property type="match status" value="1"/>
</dbReference>
<feature type="transmembrane region" description="Helical" evidence="8">
    <location>
        <begin position="141"/>
        <end position="164"/>
    </location>
</feature>
<keyword evidence="7 8" id="KW-0472">Membrane</keyword>
<evidence type="ECO:0000256" key="4">
    <source>
        <dbReference type="ARBA" id="ARBA00022475"/>
    </source>
</evidence>
<comment type="caution">
    <text evidence="9">The sequence shown here is derived from an EMBL/GenBank/DDBJ whole genome shotgun (WGS) entry which is preliminary data.</text>
</comment>
<comment type="similarity">
    <text evidence="2">Belongs to the nicotinamide ribonucleoside (NR) uptake permease (TC 4.B.1) family.</text>
</comment>
<feature type="transmembrane region" description="Helical" evidence="8">
    <location>
        <begin position="219"/>
        <end position="242"/>
    </location>
</feature>
<dbReference type="InterPro" id="IPR006419">
    <property type="entry name" value="NMN_transpt_PnuC"/>
</dbReference>
<keyword evidence="5 8" id="KW-0812">Transmembrane</keyword>
<evidence type="ECO:0000256" key="6">
    <source>
        <dbReference type="ARBA" id="ARBA00022989"/>
    </source>
</evidence>
<feature type="transmembrane region" description="Helical" evidence="8">
    <location>
        <begin position="59"/>
        <end position="77"/>
    </location>
</feature>
<gene>
    <name evidence="9" type="primary">pnuC</name>
    <name evidence="9" type="ORF">RA086_01090</name>
</gene>
<evidence type="ECO:0000313" key="9">
    <source>
        <dbReference type="EMBL" id="MDQ7936245.1"/>
    </source>
</evidence>
<feature type="transmembrane region" description="Helical" evidence="8">
    <location>
        <begin position="195"/>
        <end position="213"/>
    </location>
</feature>
<keyword evidence="4" id="KW-1003">Cell membrane</keyword>
<evidence type="ECO:0000256" key="8">
    <source>
        <dbReference type="SAM" id="Phobius"/>
    </source>
</evidence>
<proteinExistence type="inferred from homology"/>
<feature type="transmembrane region" description="Helical" evidence="8">
    <location>
        <begin position="84"/>
        <end position="104"/>
    </location>
</feature>
<dbReference type="PANTHER" id="PTHR36122:SF2">
    <property type="entry name" value="NICOTINAMIDE RIBOSIDE TRANSPORTER PNUC"/>
    <property type="match status" value="1"/>
</dbReference>
<evidence type="ECO:0000256" key="2">
    <source>
        <dbReference type="ARBA" id="ARBA00006669"/>
    </source>
</evidence>
<keyword evidence="6 8" id="KW-1133">Transmembrane helix</keyword>
<evidence type="ECO:0000313" key="10">
    <source>
        <dbReference type="Proteomes" id="UP001227831"/>
    </source>
</evidence>
<keyword evidence="3" id="KW-0813">Transport</keyword>
<reference evidence="9 10" key="1">
    <citation type="journal article" date="2023" name="Int. J. Syst. Evol. Microbiol.">
        <title>Lactiplantibacillus brownii sp. nov., a novel psychrotolerant species isolated from sauerkraut.</title>
        <authorList>
            <person name="Heng Y.C."/>
            <person name="Silvaraju S."/>
            <person name="Lee J.K.Y."/>
            <person name="Kittelmann S."/>
        </authorList>
    </citation>
    <scope>NUCLEOTIDE SEQUENCE [LARGE SCALE GENOMIC DNA]</scope>
    <source>
        <strain evidence="9 10">WILCCON 0030</strain>
    </source>
</reference>
<name>A0ABU1A7C6_9LACO</name>